<dbReference type="PANTHER" id="PTHR36405">
    <property type="entry name" value="BNAA10G09140D PROTEIN"/>
    <property type="match status" value="1"/>
</dbReference>
<feature type="compositionally biased region" description="Polar residues" evidence="1">
    <location>
        <begin position="34"/>
        <end position="54"/>
    </location>
</feature>
<dbReference type="Proteomes" id="UP001341840">
    <property type="component" value="Unassembled WGS sequence"/>
</dbReference>
<proteinExistence type="predicted"/>
<sequence>MAQSMESIKNGKEPIKLGTTGTISSLMMKELDQISATPKQQVPSSLSKPQQLSASVAAGNPGKQLQSRKSLDEASSSGSSGIATKTRLNGRHTHRIPMLGSDGFPVERSPIKHRNDKKKSHIVEVVDIKCGHPNKAWGNPISSSLKKLGFSKLSDSIV</sequence>
<feature type="region of interest" description="Disordered" evidence="1">
    <location>
        <begin position="1"/>
        <end position="118"/>
    </location>
</feature>
<organism evidence="2 3">
    <name type="scientific">Stylosanthes scabra</name>
    <dbReference type="NCBI Taxonomy" id="79078"/>
    <lineage>
        <taxon>Eukaryota</taxon>
        <taxon>Viridiplantae</taxon>
        <taxon>Streptophyta</taxon>
        <taxon>Embryophyta</taxon>
        <taxon>Tracheophyta</taxon>
        <taxon>Spermatophyta</taxon>
        <taxon>Magnoliopsida</taxon>
        <taxon>eudicotyledons</taxon>
        <taxon>Gunneridae</taxon>
        <taxon>Pentapetalae</taxon>
        <taxon>rosids</taxon>
        <taxon>fabids</taxon>
        <taxon>Fabales</taxon>
        <taxon>Fabaceae</taxon>
        <taxon>Papilionoideae</taxon>
        <taxon>50 kb inversion clade</taxon>
        <taxon>dalbergioids sensu lato</taxon>
        <taxon>Dalbergieae</taxon>
        <taxon>Pterocarpus clade</taxon>
        <taxon>Stylosanthes</taxon>
    </lineage>
</organism>
<dbReference type="PANTHER" id="PTHR36405:SF1">
    <property type="entry name" value="OS07G0520600 PROTEIN"/>
    <property type="match status" value="1"/>
</dbReference>
<reference evidence="2 3" key="1">
    <citation type="journal article" date="2023" name="Plants (Basel)">
        <title>Bridging the Gap: Combining Genomics and Transcriptomics Approaches to Understand Stylosanthes scabra, an Orphan Legume from the Brazilian Caatinga.</title>
        <authorList>
            <person name="Ferreira-Neto J.R.C."/>
            <person name="da Silva M.D."/>
            <person name="Binneck E."/>
            <person name="de Melo N.F."/>
            <person name="da Silva R.H."/>
            <person name="de Melo A.L.T.M."/>
            <person name="Pandolfi V."/>
            <person name="Bustamante F.O."/>
            <person name="Brasileiro-Vidal A.C."/>
            <person name="Benko-Iseppon A.M."/>
        </authorList>
    </citation>
    <scope>NUCLEOTIDE SEQUENCE [LARGE SCALE GENOMIC DNA]</scope>
    <source>
        <tissue evidence="2">Leaves</tissue>
    </source>
</reference>
<name>A0ABU6S9Z4_9FABA</name>
<evidence type="ECO:0000313" key="3">
    <source>
        <dbReference type="Proteomes" id="UP001341840"/>
    </source>
</evidence>
<protein>
    <submittedName>
        <fullName evidence="2">Uncharacterized protein</fullName>
    </submittedName>
</protein>
<accession>A0ABU6S9Z4</accession>
<keyword evidence="3" id="KW-1185">Reference proteome</keyword>
<comment type="caution">
    <text evidence="2">The sequence shown here is derived from an EMBL/GenBank/DDBJ whole genome shotgun (WGS) entry which is preliminary data.</text>
</comment>
<evidence type="ECO:0000256" key="1">
    <source>
        <dbReference type="SAM" id="MobiDB-lite"/>
    </source>
</evidence>
<dbReference type="EMBL" id="JASCZI010060502">
    <property type="protein sequence ID" value="MED6133021.1"/>
    <property type="molecule type" value="Genomic_DNA"/>
</dbReference>
<evidence type="ECO:0000313" key="2">
    <source>
        <dbReference type="EMBL" id="MED6133021.1"/>
    </source>
</evidence>
<gene>
    <name evidence="2" type="ORF">PIB30_024395</name>
</gene>